<dbReference type="AlphaFoldDB" id="A0A8R1E4R1"/>
<keyword evidence="3" id="KW-1185">Reference proteome</keyword>
<evidence type="ECO:0000256" key="1">
    <source>
        <dbReference type="SAM" id="MobiDB-lite"/>
    </source>
</evidence>
<evidence type="ECO:0000313" key="2">
    <source>
        <dbReference type="EnsemblMetazoa" id="CJA20003.1"/>
    </source>
</evidence>
<reference evidence="2" key="2">
    <citation type="submission" date="2022-06" db="UniProtKB">
        <authorList>
            <consortium name="EnsemblMetazoa"/>
        </authorList>
    </citation>
    <scope>IDENTIFICATION</scope>
    <source>
        <strain evidence="2">DF5081</strain>
    </source>
</reference>
<dbReference type="EnsemblMetazoa" id="CJA20003.1">
    <property type="protein sequence ID" value="CJA20003.1"/>
    <property type="gene ID" value="WBGene00175574"/>
</dbReference>
<name>A0A8R1E4R1_CAEJA</name>
<feature type="region of interest" description="Disordered" evidence="1">
    <location>
        <begin position="33"/>
        <end position="52"/>
    </location>
</feature>
<organism evidence="2 3">
    <name type="scientific">Caenorhabditis japonica</name>
    <dbReference type="NCBI Taxonomy" id="281687"/>
    <lineage>
        <taxon>Eukaryota</taxon>
        <taxon>Metazoa</taxon>
        <taxon>Ecdysozoa</taxon>
        <taxon>Nematoda</taxon>
        <taxon>Chromadorea</taxon>
        <taxon>Rhabditida</taxon>
        <taxon>Rhabditina</taxon>
        <taxon>Rhabditomorpha</taxon>
        <taxon>Rhabditoidea</taxon>
        <taxon>Rhabditidae</taxon>
        <taxon>Peloderinae</taxon>
        <taxon>Caenorhabditis</taxon>
    </lineage>
</organism>
<accession>A0A8R1E4R1</accession>
<protein>
    <submittedName>
        <fullName evidence="2">Uncharacterized protein</fullName>
    </submittedName>
</protein>
<proteinExistence type="predicted"/>
<reference evidence="3" key="1">
    <citation type="submission" date="2010-08" db="EMBL/GenBank/DDBJ databases">
        <authorList>
            <consortium name="Caenorhabditis japonica Sequencing Consortium"/>
            <person name="Wilson R.K."/>
        </authorList>
    </citation>
    <scope>NUCLEOTIDE SEQUENCE [LARGE SCALE GENOMIC DNA]</scope>
    <source>
        <strain evidence="3">DF5081</strain>
    </source>
</reference>
<sequence length="71" mass="7890">MPTLSSFPFLSLCRPHAEAVLFPFTKASIRTNFRPSGPPVRPSVRRPSASSAVRPVRPVLTLKIKKNKNSF</sequence>
<evidence type="ECO:0000313" key="3">
    <source>
        <dbReference type="Proteomes" id="UP000005237"/>
    </source>
</evidence>
<dbReference type="Proteomes" id="UP000005237">
    <property type="component" value="Unassembled WGS sequence"/>
</dbReference>